<sequence>MKLSNITLAVIAMAANIQASSLTSRQETDIANCCVCDYLDEGYKCTVPQGSCGIMPPESCPYTLDAETQTMCCCCDPNPDEPAMKCKAVPKEDGCLLAAAIFDSAVGLAVPSTPEDSLIIRQNGGDKLVFCHFMIGIVGARSSPSDYNADMRNAKAAGIDAFALNIGTDSYSDAQLDLAYQSAANNGMKVFISFDFNWYSTGDAVRVGQMIAKYGSRPAQLIVDGKVFASSFAGDGLDVAAMRSAAGTPVFWAPNYHPEFGTDFSNIDGALNWLGWPNNGKNKAPDGSGSVSVEQGDQAYINALNGKAYIAPVSPWFFTHFGPEVPYSKNWVFPSDFLWYDRWQQILSLQPRFLEIVTWNDYGESHYVGRLDSPHGDDGNSKWVYGFPHNGWLDMAKPFIKAYHNGGKDVKPYISEDQIVYWFRPTLRSLNCDATDTTMADANNSSGNYFKGRPAGWETMEDKVFVVTLLTEAASVSITVGGNTVTVQAPAGAAKFSVDMKPGAVSFNLARGGSTRLSGTAGMQILDHCPCGIYNFNPYVGTIPAGQPDELLPAAYSSIYAGLKASTCGPTGMKRTAAPLADMAVPAMATPTA</sequence>
<dbReference type="GeneID" id="62156441"/>
<feature type="chain" id="PRO_5040471629" evidence="1">
    <location>
        <begin position="20"/>
        <end position="593"/>
    </location>
</feature>
<dbReference type="RefSeq" id="XP_038750962.1">
    <property type="nucleotide sequence ID" value="XM_038883367.1"/>
</dbReference>
<dbReference type="Proteomes" id="UP000781932">
    <property type="component" value="Unassembled WGS sequence"/>
</dbReference>
<protein>
    <submittedName>
        <fullName evidence="2">Alpha-glucanase</fullName>
    </submittedName>
</protein>
<name>A0A9P6IGA4_9PEZI</name>
<evidence type="ECO:0000313" key="2">
    <source>
        <dbReference type="EMBL" id="KAF9881501.1"/>
    </source>
</evidence>
<evidence type="ECO:0000313" key="3">
    <source>
        <dbReference type="Proteomes" id="UP000781932"/>
    </source>
</evidence>
<accession>A0A9P6IGA4</accession>
<dbReference type="GO" id="GO:0051118">
    <property type="term" value="F:glucan endo-1,3-alpha-glucosidase activity"/>
    <property type="evidence" value="ECO:0007669"/>
    <property type="project" value="InterPro"/>
</dbReference>
<dbReference type="Gene3D" id="3.20.20.80">
    <property type="entry name" value="Glycosidases"/>
    <property type="match status" value="1"/>
</dbReference>
<dbReference type="CDD" id="cd11577">
    <property type="entry name" value="GH71"/>
    <property type="match status" value="1"/>
</dbReference>
<dbReference type="OrthoDB" id="1046782at2759"/>
<gene>
    <name evidence="2" type="ORF">CkaCkLH20_00647</name>
</gene>
<reference evidence="2" key="2">
    <citation type="submission" date="2020-11" db="EMBL/GenBank/DDBJ databases">
        <title>Whole genome sequencing of Colletotrichum sp.</title>
        <authorList>
            <person name="Li H."/>
        </authorList>
    </citation>
    <scope>NUCLEOTIDE SEQUENCE</scope>
    <source>
        <strain evidence="2">CkLH20</strain>
    </source>
</reference>
<reference evidence="2" key="1">
    <citation type="submission" date="2020-03" db="EMBL/GenBank/DDBJ databases">
        <authorList>
            <person name="He L."/>
        </authorList>
    </citation>
    <scope>NUCLEOTIDE SEQUENCE</scope>
    <source>
        <strain evidence="2">CkLH20</strain>
    </source>
</reference>
<keyword evidence="3" id="KW-1185">Reference proteome</keyword>
<feature type="signal peptide" evidence="1">
    <location>
        <begin position="1"/>
        <end position="19"/>
    </location>
</feature>
<evidence type="ECO:0000256" key="1">
    <source>
        <dbReference type="SAM" id="SignalP"/>
    </source>
</evidence>
<dbReference type="Pfam" id="PF03659">
    <property type="entry name" value="Glyco_hydro_71"/>
    <property type="match status" value="1"/>
</dbReference>
<organism evidence="2 3">
    <name type="scientific">Colletotrichum karsti</name>
    <dbReference type="NCBI Taxonomy" id="1095194"/>
    <lineage>
        <taxon>Eukaryota</taxon>
        <taxon>Fungi</taxon>
        <taxon>Dikarya</taxon>
        <taxon>Ascomycota</taxon>
        <taxon>Pezizomycotina</taxon>
        <taxon>Sordariomycetes</taxon>
        <taxon>Hypocreomycetidae</taxon>
        <taxon>Glomerellales</taxon>
        <taxon>Glomerellaceae</taxon>
        <taxon>Colletotrichum</taxon>
        <taxon>Colletotrichum boninense species complex</taxon>
    </lineage>
</organism>
<comment type="caution">
    <text evidence="2">The sequence shown here is derived from an EMBL/GenBank/DDBJ whole genome shotgun (WGS) entry which is preliminary data.</text>
</comment>
<keyword evidence="1" id="KW-0732">Signal</keyword>
<dbReference type="InterPro" id="IPR005197">
    <property type="entry name" value="Glyco_hydro_71"/>
</dbReference>
<dbReference type="EMBL" id="JAATWM020000002">
    <property type="protein sequence ID" value="KAF9881501.1"/>
    <property type="molecule type" value="Genomic_DNA"/>
</dbReference>
<dbReference type="AlphaFoldDB" id="A0A9P6IGA4"/>
<proteinExistence type="predicted"/>